<dbReference type="EMBL" id="SNZF01000018">
    <property type="protein sequence ID" value="TDR33920.1"/>
    <property type="molecule type" value="Genomic_DNA"/>
</dbReference>
<evidence type="ECO:0000313" key="1">
    <source>
        <dbReference type="EMBL" id="TDR33920.1"/>
    </source>
</evidence>
<proteinExistence type="predicted"/>
<name>A0A4R6YDJ6_9HYPH</name>
<protein>
    <submittedName>
        <fullName evidence="1">BrnA antitoxin of type II toxin-antitoxin system</fullName>
    </submittedName>
</protein>
<comment type="caution">
    <text evidence="1">The sequence shown here is derived from an EMBL/GenBank/DDBJ whole genome shotgun (WGS) entry which is preliminary data.</text>
</comment>
<dbReference type="RefSeq" id="WP_035025445.1">
    <property type="nucleotide sequence ID" value="NZ_KK073883.1"/>
</dbReference>
<accession>A0A4R6YDJ6</accession>
<organism evidence="1 2">
    <name type="scientific">Aquamicrobium defluvii</name>
    <dbReference type="NCBI Taxonomy" id="69279"/>
    <lineage>
        <taxon>Bacteria</taxon>
        <taxon>Pseudomonadati</taxon>
        <taxon>Pseudomonadota</taxon>
        <taxon>Alphaproteobacteria</taxon>
        <taxon>Hyphomicrobiales</taxon>
        <taxon>Phyllobacteriaceae</taxon>
        <taxon>Aquamicrobium</taxon>
    </lineage>
</organism>
<dbReference type="Proteomes" id="UP000294958">
    <property type="component" value="Unassembled WGS sequence"/>
</dbReference>
<reference evidence="1 2" key="1">
    <citation type="submission" date="2019-03" db="EMBL/GenBank/DDBJ databases">
        <title>Genomic Encyclopedia of Type Strains, Phase IV (KMG-IV): sequencing the most valuable type-strain genomes for metagenomic binning, comparative biology and taxonomic classification.</title>
        <authorList>
            <person name="Goeker M."/>
        </authorList>
    </citation>
    <scope>NUCLEOTIDE SEQUENCE [LARGE SCALE GENOMIC DNA]</scope>
    <source>
        <strain evidence="1 2">DSM 11603</strain>
    </source>
</reference>
<keyword evidence="2" id="KW-1185">Reference proteome</keyword>
<dbReference type="InterPro" id="IPR025528">
    <property type="entry name" value="BrnA_antitoxin"/>
</dbReference>
<evidence type="ECO:0000313" key="2">
    <source>
        <dbReference type="Proteomes" id="UP000294958"/>
    </source>
</evidence>
<sequence length="105" mass="11887">MSIRGKRFSVVLDPTNLWTVWDGEEETPAVFGDRVLCSLSESEACSACDVLNAIDERRRWRRPQPVSQEGLRMENVLDPEVIAKFKATGPGWQSRINEVLRAAKL</sequence>
<gene>
    <name evidence="1" type="ORF">DES43_11883</name>
</gene>
<dbReference type="Pfam" id="PF14384">
    <property type="entry name" value="BrnA_antitoxin"/>
    <property type="match status" value="1"/>
</dbReference>
<dbReference type="AlphaFoldDB" id="A0A4R6YDJ6"/>